<comment type="caution">
    <text evidence="3">The sequence shown here is derived from an EMBL/GenBank/DDBJ whole genome shotgun (WGS) entry which is preliminary data.</text>
</comment>
<dbReference type="InterPro" id="IPR015995">
    <property type="entry name" value="MlrC_N"/>
</dbReference>
<dbReference type="Pfam" id="PF07364">
    <property type="entry name" value="DUF1485"/>
    <property type="match status" value="1"/>
</dbReference>
<feature type="domain" description="Microcystin LR degradation protein MlrC N-terminal" evidence="2">
    <location>
        <begin position="7"/>
        <end position="293"/>
    </location>
</feature>
<dbReference type="PIRSF" id="PIRSF012702">
    <property type="entry name" value="UCP012702"/>
    <property type="match status" value="1"/>
</dbReference>
<evidence type="ECO:0000259" key="2">
    <source>
        <dbReference type="Pfam" id="PF07364"/>
    </source>
</evidence>
<proteinExistence type="predicted"/>
<protein>
    <submittedName>
        <fullName evidence="3">M81 family metallopeptidase</fullName>
    </submittedName>
</protein>
<sequence>MRAGRPRVAIVGVWHETNSYASRPATLADFEEFELLSGQALAEHNRGVGSVIGGFLDAEDDFDLVPVFSAGAWPSGPASAQTWATIRDRLVTELAAAGPLDGVLVNLHGAMVAEGCSNVEVATATAIREVVGEVPLAAVLDLHANIHPDLTELVEVLVGYDTYPHVDMRDRGREAAELLGRMLAGERLCTVLAKSPLLTCPLAQGTEDQPMRGLLERARDRASEAGVVRVSIAAGFPYDDVATVGNSAYVVAAVADRRIAARVADETIADIEGRAHEFGLDRPTPDKAVAEALEQEVAPVVLADVADNVGGGCPGDGTAVLVELLAQQAPDAVVIIADREVAAAATRAGEGAVLTDLLLGGKTDRLHGEPVRIPRAEVVRLTDGDYVSTSTWQTGQRFTLGPSALLRVDGVQILVTDRAVPPFHRDQLTLVGIDPARTAVLVAKSAVAWRAAFGDAALAIEVDGPGACPIDLGRLPRTTTPMRVRAGEQA</sequence>
<dbReference type="Pfam" id="PF07171">
    <property type="entry name" value="MlrC_C"/>
    <property type="match status" value="1"/>
</dbReference>
<evidence type="ECO:0000259" key="1">
    <source>
        <dbReference type="Pfam" id="PF07171"/>
    </source>
</evidence>
<dbReference type="AlphaFoldDB" id="A0A9D1GWM9"/>
<dbReference type="EMBL" id="DVLP01000140">
    <property type="protein sequence ID" value="HIT74841.1"/>
    <property type="molecule type" value="Genomic_DNA"/>
</dbReference>
<gene>
    <name evidence="3" type="ORF">IAA98_04580</name>
</gene>
<name>A0A9D1GWM9_9ACTN</name>
<evidence type="ECO:0000313" key="3">
    <source>
        <dbReference type="EMBL" id="HIT74841.1"/>
    </source>
</evidence>
<accession>A0A9D1GWM9</accession>
<reference evidence="3" key="2">
    <citation type="journal article" date="2021" name="PeerJ">
        <title>Extensive microbial diversity within the chicken gut microbiome revealed by metagenomics and culture.</title>
        <authorList>
            <person name="Gilroy R."/>
            <person name="Ravi A."/>
            <person name="Getino M."/>
            <person name="Pursley I."/>
            <person name="Horton D.L."/>
            <person name="Alikhan N.F."/>
            <person name="Baker D."/>
            <person name="Gharbi K."/>
            <person name="Hall N."/>
            <person name="Watson M."/>
            <person name="Adriaenssens E.M."/>
            <person name="Foster-Nyarko E."/>
            <person name="Jarju S."/>
            <person name="Secka A."/>
            <person name="Antonio M."/>
            <person name="Oren A."/>
            <person name="Chaudhuri R.R."/>
            <person name="La Ragione R."/>
            <person name="Hildebrand F."/>
            <person name="Pallen M.J."/>
        </authorList>
    </citation>
    <scope>NUCLEOTIDE SEQUENCE</scope>
    <source>
        <strain evidence="3">ChiGjej1B1-24693</strain>
    </source>
</reference>
<dbReference type="InterPro" id="IPR009197">
    <property type="entry name" value="MlrC"/>
</dbReference>
<dbReference type="InterPro" id="IPR010799">
    <property type="entry name" value="MlrC_C"/>
</dbReference>
<evidence type="ECO:0000313" key="4">
    <source>
        <dbReference type="Proteomes" id="UP000886842"/>
    </source>
</evidence>
<reference evidence="3" key="1">
    <citation type="submission" date="2020-10" db="EMBL/GenBank/DDBJ databases">
        <authorList>
            <person name="Gilroy R."/>
        </authorList>
    </citation>
    <scope>NUCLEOTIDE SEQUENCE</scope>
    <source>
        <strain evidence="3">ChiGjej1B1-24693</strain>
    </source>
</reference>
<organism evidence="3 4">
    <name type="scientific">Candidatus Avipropionibacterium avicola</name>
    <dbReference type="NCBI Taxonomy" id="2840701"/>
    <lineage>
        <taxon>Bacteria</taxon>
        <taxon>Bacillati</taxon>
        <taxon>Actinomycetota</taxon>
        <taxon>Actinomycetes</taxon>
        <taxon>Propionibacteriales</taxon>
        <taxon>Propionibacteriaceae</taxon>
        <taxon>Propionibacteriaceae incertae sedis</taxon>
        <taxon>Candidatus Avipropionibacterium</taxon>
    </lineage>
</organism>
<dbReference type="Proteomes" id="UP000886842">
    <property type="component" value="Unassembled WGS sequence"/>
</dbReference>
<feature type="domain" description="Microcystin LR degradation protein MlrC C-terminal" evidence="1">
    <location>
        <begin position="302"/>
        <end position="476"/>
    </location>
</feature>